<evidence type="ECO:0000313" key="5">
    <source>
        <dbReference type="EMBL" id="ATW26165.1"/>
    </source>
</evidence>
<dbReference type="PANTHER" id="PTHR42827:SF1">
    <property type="entry name" value="IRON-SULFUR CLUSTER-BINDING PROTEIN"/>
    <property type="match status" value="1"/>
</dbReference>
<dbReference type="AlphaFoldDB" id="A0A3G1KVD0"/>
<dbReference type="PROSITE" id="PS00198">
    <property type="entry name" value="4FE4S_FER_1"/>
    <property type="match status" value="1"/>
</dbReference>
<evidence type="ECO:0000256" key="3">
    <source>
        <dbReference type="ARBA" id="ARBA00023014"/>
    </source>
</evidence>
<proteinExistence type="predicted"/>
<dbReference type="GO" id="GO:0046872">
    <property type="term" value="F:metal ion binding"/>
    <property type="evidence" value="ECO:0007669"/>
    <property type="project" value="UniProtKB-KW"/>
</dbReference>
<organism evidence="5 6">
    <name type="scientific">Formimonas warabiya</name>
    <dbReference type="NCBI Taxonomy" id="1761012"/>
    <lineage>
        <taxon>Bacteria</taxon>
        <taxon>Bacillati</taxon>
        <taxon>Bacillota</taxon>
        <taxon>Clostridia</taxon>
        <taxon>Eubacteriales</taxon>
        <taxon>Peptococcaceae</taxon>
        <taxon>Candidatus Formimonas</taxon>
    </lineage>
</organism>
<evidence type="ECO:0000256" key="1">
    <source>
        <dbReference type="ARBA" id="ARBA00022723"/>
    </source>
</evidence>
<name>A0A3G1KVD0_FORW1</name>
<dbReference type="PANTHER" id="PTHR42827">
    <property type="entry name" value="IRON-SULFUR CLUSTER-BINDING PROTEIN-RELATED"/>
    <property type="match status" value="1"/>
</dbReference>
<dbReference type="RefSeq" id="WP_148135442.1">
    <property type="nucleotide sequence ID" value="NZ_CP017634.1"/>
</dbReference>
<evidence type="ECO:0000313" key="6">
    <source>
        <dbReference type="Proteomes" id="UP000323521"/>
    </source>
</evidence>
<sequence>MLKEDIIQIAGHFFNNSDDNIISEQVALSKNVVGMKIFKTPLIAFGAADDKLFNSLKDPSIIGHHYLTPLEWLPNAKTVISIFIPFSDEIIKSNMKDKIWPSEGWLHGRVEGQALIFKLCEHLNSELINAGYESLVPSRDKRFWSFTNSNLAATEDDPIGETSLKFTSNWSERHAGFICGQGTFGLSKGLITKNGIAGRMGSIITNLSLPPDKREYEEIYQYCSMCGKCAENCPVNAISLEKGKDHLICAKFLNKTKERLPRYGCGKCQAGVPCASGIPGN</sequence>
<dbReference type="KEGG" id="fwa:DCMF_16545"/>
<gene>
    <name evidence="5" type="ORF">DCMF_16545</name>
</gene>
<keyword evidence="3" id="KW-0411">Iron-sulfur</keyword>
<keyword evidence="2" id="KW-0408">Iron</keyword>
<dbReference type="Pfam" id="PF00037">
    <property type="entry name" value="Fer4"/>
    <property type="match status" value="1"/>
</dbReference>
<evidence type="ECO:0000259" key="4">
    <source>
        <dbReference type="PROSITE" id="PS51379"/>
    </source>
</evidence>
<dbReference type="PROSITE" id="PS51379">
    <property type="entry name" value="4FE4S_FER_2"/>
    <property type="match status" value="1"/>
</dbReference>
<protein>
    <submittedName>
        <fullName evidence="5">4Fe-4S ferredoxin</fullName>
    </submittedName>
</protein>
<accession>A0A3G1KVD0</accession>
<dbReference type="EMBL" id="CP017634">
    <property type="protein sequence ID" value="ATW26165.1"/>
    <property type="molecule type" value="Genomic_DNA"/>
</dbReference>
<dbReference type="OrthoDB" id="9784571at2"/>
<dbReference type="SUPFAM" id="SSF54862">
    <property type="entry name" value="4Fe-4S ferredoxins"/>
    <property type="match status" value="1"/>
</dbReference>
<dbReference type="Proteomes" id="UP000323521">
    <property type="component" value="Chromosome"/>
</dbReference>
<feature type="domain" description="4Fe-4S ferredoxin-type" evidence="4">
    <location>
        <begin position="214"/>
        <end position="243"/>
    </location>
</feature>
<dbReference type="InterPro" id="IPR017896">
    <property type="entry name" value="4Fe4S_Fe-S-bd"/>
</dbReference>
<reference evidence="5 6" key="1">
    <citation type="submission" date="2016-10" db="EMBL/GenBank/DDBJ databases">
        <title>Complete Genome Sequence of Peptococcaceae strain DCMF.</title>
        <authorList>
            <person name="Edwards R.J."/>
            <person name="Holland S.I."/>
            <person name="Deshpande N.P."/>
            <person name="Wong Y.K."/>
            <person name="Ertan H."/>
            <person name="Manefield M."/>
            <person name="Russell T.L."/>
            <person name="Lee M.J."/>
        </authorList>
    </citation>
    <scope>NUCLEOTIDE SEQUENCE [LARGE SCALE GENOMIC DNA]</scope>
    <source>
        <strain evidence="5 6">DCMF</strain>
    </source>
</reference>
<keyword evidence="1" id="KW-0479">Metal-binding</keyword>
<dbReference type="GO" id="GO:0051536">
    <property type="term" value="F:iron-sulfur cluster binding"/>
    <property type="evidence" value="ECO:0007669"/>
    <property type="project" value="UniProtKB-KW"/>
</dbReference>
<evidence type="ECO:0000256" key="2">
    <source>
        <dbReference type="ARBA" id="ARBA00023004"/>
    </source>
</evidence>
<keyword evidence="6" id="KW-1185">Reference proteome</keyword>
<dbReference type="InterPro" id="IPR017900">
    <property type="entry name" value="4Fe4S_Fe_S_CS"/>
</dbReference>